<evidence type="ECO:0000313" key="13">
    <source>
        <dbReference type="Proteomes" id="UP000185434"/>
    </source>
</evidence>
<dbReference type="GO" id="GO:0022900">
    <property type="term" value="P:electron transport chain"/>
    <property type="evidence" value="ECO:0007669"/>
    <property type="project" value="InterPro"/>
</dbReference>
<keyword evidence="13" id="KW-1185">Reference proteome</keyword>
<feature type="transmembrane region" description="Helical" evidence="11">
    <location>
        <begin position="94"/>
        <end position="112"/>
    </location>
</feature>
<evidence type="ECO:0000256" key="4">
    <source>
        <dbReference type="ARBA" id="ARBA00022475"/>
    </source>
</evidence>
<evidence type="ECO:0000256" key="8">
    <source>
        <dbReference type="ARBA" id="ARBA00023136"/>
    </source>
</evidence>
<keyword evidence="6 10" id="KW-1278">Translocase</keyword>
<organism evidence="12 13">
    <name type="scientific">Corynebacterium frankenforstense DSM 45800</name>
    <dbReference type="NCBI Taxonomy" id="1437875"/>
    <lineage>
        <taxon>Bacteria</taxon>
        <taxon>Bacillati</taxon>
        <taxon>Actinomycetota</taxon>
        <taxon>Actinomycetes</taxon>
        <taxon>Mycobacteriales</taxon>
        <taxon>Corynebacteriaceae</taxon>
        <taxon>Corynebacterium</taxon>
    </lineage>
</organism>
<dbReference type="OrthoDB" id="5244617at2"/>
<evidence type="ECO:0000256" key="5">
    <source>
        <dbReference type="ARBA" id="ARBA00022692"/>
    </source>
</evidence>
<dbReference type="AlphaFoldDB" id="A0A1L7CTQ4"/>
<feature type="transmembrane region" description="Helical" evidence="11">
    <location>
        <begin position="118"/>
        <end position="138"/>
    </location>
</feature>
<comment type="subcellular location">
    <subcellularLocation>
        <location evidence="2">Cell membrane</location>
        <topology evidence="2">Multi-pass membrane protein</topology>
    </subcellularLocation>
</comment>
<comment type="similarity">
    <text evidence="3 10">Belongs to the cytochrome c oxidase bacterial subunit CtaF family.</text>
</comment>
<evidence type="ECO:0000256" key="1">
    <source>
        <dbReference type="ARBA" id="ARBA00002536"/>
    </source>
</evidence>
<evidence type="ECO:0000256" key="9">
    <source>
        <dbReference type="ARBA" id="ARBA00047816"/>
    </source>
</evidence>
<evidence type="ECO:0000313" key="12">
    <source>
        <dbReference type="EMBL" id="APT89245.1"/>
    </source>
</evidence>
<evidence type="ECO:0000256" key="2">
    <source>
        <dbReference type="ARBA" id="ARBA00004651"/>
    </source>
</evidence>
<gene>
    <name evidence="12" type="ORF">CFRA_08240</name>
</gene>
<keyword evidence="8 10" id="KW-0472">Membrane</keyword>
<feature type="transmembrane region" description="Helical" evidence="11">
    <location>
        <begin position="7"/>
        <end position="28"/>
    </location>
</feature>
<comment type="catalytic activity">
    <reaction evidence="9 10">
        <text>4 Fe(II)-[cytochrome c] + O2 + 8 H(+)(in) = 4 Fe(III)-[cytochrome c] + 2 H2O + 4 H(+)(out)</text>
        <dbReference type="Rhea" id="RHEA:11436"/>
        <dbReference type="Rhea" id="RHEA-COMP:10350"/>
        <dbReference type="Rhea" id="RHEA-COMP:14399"/>
        <dbReference type="ChEBI" id="CHEBI:15377"/>
        <dbReference type="ChEBI" id="CHEBI:15378"/>
        <dbReference type="ChEBI" id="CHEBI:15379"/>
        <dbReference type="ChEBI" id="CHEBI:29033"/>
        <dbReference type="ChEBI" id="CHEBI:29034"/>
        <dbReference type="EC" id="7.1.1.9"/>
    </reaction>
</comment>
<sequence>MKASAKIMYGLSAFLLLMLVIYIFATMYVQDDGYVRGLEWAGVVALTLSFGLTTMLGVYLHFTERHVDVLPEDWEEAEMEDGSGVLGFFSPSSIWPLAMTGAILVLGLGIIYMHYWMIALGAVLLIYTGAMMNLQYGVPKEKH</sequence>
<dbReference type="EC" id="7.1.1.9" evidence="10"/>
<dbReference type="STRING" id="1437875.CFRA_08240"/>
<dbReference type="KEGG" id="cfk:CFRA_08240"/>
<keyword evidence="5 11" id="KW-0812">Transmembrane</keyword>
<evidence type="ECO:0000256" key="10">
    <source>
        <dbReference type="PIRNR" id="PIRNR017385"/>
    </source>
</evidence>
<dbReference type="Pfam" id="PF12270">
    <property type="entry name" value="Cyt_c_ox_IV"/>
    <property type="match status" value="1"/>
</dbReference>
<dbReference type="GO" id="GO:0004129">
    <property type="term" value="F:cytochrome-c oxidase activity"/>
    <property type="evidence" value="ECO:0007669"/>
    <property type="project" value="UniProtKB-EC"/>
</dbReference>
<dbReference type="PIRSF" id="PIRSF017385">
    <property type="entry name" value="CtaF"/>
    <property type="match status" value="1"/>
</dbReference>
<comment type="subunit">
    <text evidence="10">Associates with subunits I, II and III to form cytochrome c oxidase.</text>
</comment>
<dbReference type="RefSeq" id="WP_075664234.1">
    <property type="nucleotide sequence ID" value="NZ_CP009247.1"/>
</dbReference>
<proteinExistence type="inferred from homology"/>
<dbReference type="EMBL" id="CP009247">
    <property type="protein sequence ID" value="APT89245.1"/>
    <property type="molecule type" value="Genomic_DNA"/>
</dbReference>
<accession>A0A1L7CTQ4</accession>
<protein>
    <recommendedName>
        <fullName evidence="10">Cytochrome c oxidase polypeptide 4</fullName>
        <ecNumber evidence="10">7.1.1.9</ecNumber>
    </recommendedName>
    <alternativeName>
        <fullName evidence="10">Cytochrome aa3 subunit 4</fullName>
    </alternativeName>
    <alternativeName>
        <fullName evidence="10">Cytochrome c oxidase polypeptide IV</fullName>
    </alternativeName>
</protein>
<dbReference type="Proteomes" id="UP000185434">
    <property type="component" value="Chromosome"/>
</dbReference>
<keyword evidence="7 11" id="KW-1133">Transmembrane helix</keyword>
<keyword evidence="4 10" id="KW-1003">Cell membrane</keyword>
<comment type="function">
    <text evidence="1 10">Part of cytochrome c oxidase, its function is unknown.</text>
</comment>
<evidence type="ECO:0000256" key="3">
    <source>
        <dbReference type="ARBA" id="ARBA00006870"/>
    </source>
</evidence>
<name>A0A1L7CTQ4_9CORY</name>
<dbReference type="InterPro" id="IPR021050">
    <property type="entry name" value="Cyt_c_oxidase_su4_actinobac"/>
</dbReference>
<reference evidence="12 13" key="1">
    <citation type="submission" date="2014-08" db="EMBL/GenBank/DDBJ databases">
        <title>Complete genome sequence of Corynebacterium frankenforstense ST18(T) (=DSM 45800(T)), isolated from raw cow milk.</title>
        <authorList>
            <person name="Ruckert C."/>
            <person name="Albersmeier A."/>
            <person name="Winkler A."/>
            <person name="Lipski A."/>
            <person name="Kalinowski J."/>
        </authorList>
    </citation>
    <scope>NUCLEOTIDE SEQUENCE [LARGE SCALE GENOMIC DNA]</scope>
    <source>
        <strain evidence="12 13">ST18</strain>
    </source>
</reference>
<evidence type="ECO:0000256" key="11">
    <source>
        <dbReference type="SAM" id="Phobius"/>
    </source>
</evidence>
<evidence type="ECO:0000256" key="6">
    <source>
        <dbReference type="ARBA" id="ARBA00022967"/>
    </source>
</evidence>
<evidence type="ECO:0000256" key="7">
    <source>
        <dbReference type="ARBA" id="ARBA00022989"/>
    </source>
</evidence>
<feature type="transmembrane region" description="Helical" evidence="11">
    <location>
        <begin position="40"/>
        <end position="62"/>
    </location>
</feature>
<dbReference type="GO" id="GO:0005886">
    <property type="term" value="C:plasma membrane"/>
    <property type="evidence" value="ECO:0007669"/>
    <property type="project" value="UniProtKB-SubCell"/>
</dbReference>